<feature type="domain" description="ZZ-type" evidence="4">
    <location>
        <begin position="689"/>
        <end position="734"/>
    </location>
</feature>
<dbReference type="EMBL" id="MU004184">
    <property type="protein sequence ID" value="KAF2499351.1"/>
    <property type="molecule type" value="Genomic_DNA"/>
</dbReference>
<dbReference type="Proteomes" id="UP000799750">
    <property type="component" value="Unassembled WGS sequence"/>
</dbReference>
<dbReference type="InterPro" id="IPR011009">
    <property type="entry name" value="Kinase-like_dom_sf"/>
</dbReference>
<dbReference type="GO" id="GO:0008270">
    <property type="term" value="F:zinc ion binding"/>
    <property type="evidence" value="ECO:0007669"/>
    <property type="project" value="UniProtKB-KW"/>
</dbReference>
<evidence type="ECO:0000259" key="4">
    <source>
        <dbReference type="SMART" id="SM00291"/>
    </source>
</evidence>
<dbReference type="SMART" id="SM00291">
    <property type="entry name" value="ZnF_ZZ"/>
    <property type="match status" value="1"/>
</dbReference>
<keyword evidence="6" id="KW-1185">Reference proteome</keyword>
<keyword evidence="2" id="KW-0863">Zinc-finger</keyword>
<dbReference type="InterPro" id="IPR043145">
    <property type="entry name" value="Znf_ZZ_sf"/>
</dbReference>
<accession>A0A6A6R3N7</accession>
<dbReference type="AlphaFoldDB" id="A0A6A6R3N7"/>
<dbReference type="InterPro" id="IPR000433">
    <property type="entry name" value="Znf_ZZ"/>
</dbReference>
<name>A0A6A6R3N7_9PEZI</name>
<dbReference type="Gene3D" id="3.30.60.90">
    <property type="match status" value="1"/>
</dbReference>
<dbReference type="SUPFAM" id="SSF57850">
    <property type="entry name" value="RING/U-box"/>
    <property type="match status" value="1"/>
</dbReference>
<evidence type="ECO:0000256" key="2">
    <source>
        <dbReference type="ARBA" id="ARBA00022771"/>
    </source>
</evidence>
<evidence type="ECO:0000256" key="1">
    <source>
        <dbReference type="ARBA" id="ARBA00022723"/>
    </source>
</evidence>
<evidence type="ECO:0000313" key="5">
    <source>
        <dbReference type="EMBL" id="KAF2499351.1"/>
    </source>
</evidence>
<organism evidence="5 6">
    <name type="scientific">Lophium mytilinum</name>
    <dbReference type="NCBI Taxonomy" id="390894"/>
    <lineage>
        <taxon>Eukaryota</taxon>
        <taxon>Fungi</taxon>
        <taxon>Dikarya</taxon>
        <taxon>Ascomycota</taxon>
        <taxon>Pezizomycotina</taxon>
        <taxon>Dothideomycetes</taxon>
        <taxon>Pleosporomycetidae</taxon>
        <taxon>Mytilinidiales</taxon>
        <taxon>Mytilinidiaceae</taxon>
        <taxon>Lophium</taxon>
    </lineage>
</organism>
<keyword evidence="1" id="KW-0479">Metal-binding</keyword>
<dbReference type="Gene3D" id="1.10.510.10">
    <property type="entry name" value="Transferase(Phosphotransferase) domain 1"/>
    <property type="match status" value="1"/>
</dbReference>
<keyword evidence="3" id="KW-0862">Zinc</keyword>
<sequence length="767" mass="87538">MAEVLGAIASIITIAQTLEPVLSLARTIYKAQNELKDVQTDLAELTEFLEAIKYRNPNRFSPHLQSALCTSRQTIGELKAVIQDKLLRSDNGNVRPVSWLIHKKKVEVLQSRLRESKQRVLAAVSMETLETSVRSDATLLDIFAQTRAMLGILRRVDEVWMQDYQSSDNMRPSQIDTVSASVTKCVSKVPFSNTTDMSESEIKQHKDKLFELGRQTTPLEHFPNDYPEIYSKSILPKVIITALFEETSSRFSRTNYYRMLFQKSPRQWIHLDISLEIPSDSKYWTVTALHSDPKYGFLQTHMKAFGVPTSLLEVMQQGFARHMPKITENSHLRFWLSNESPEGTVVPRMEQSALVRPGLKEIHVPTECSKEAILSSLHHLGCRKVSTGQVIQLAPLEISHHFMSIFEGQLVEEVRSHQQPPTAEFCYNIEILHCLRNEPGIVRLLGLAMDDDQHDLQSYLVKLPETECEFLLDYASRLSQSWNWSQIENLAWQLIHRISSVHTAGRHFVVGTLWMLRPPILVDALGQLHLYRFNNTLDFRAVALPFYPPEFQTYAKLSHLDSECTKRPLITKEFDIYQLGQLLWVLVESWATDRSAQSLKQTLYTNLRLCQVGIYSHYATLPRLSEKIPEYFRLIVEDCCAESPYARPRAVELLSRFPSARFDMSPGIQGVQSGSSPPSMDVNVFQKCRVRSVSCDICGAQITSITYNCAICEGGQFDICQECFDKKKHCDDPSHLLRESPVCVMFSDITRYHSSVDSLGARLITEL</sequence>
<protein>
    <recommendedName>
        <fullName evidence="4">ZZ-type domain-containing protein</fullName>
    </recommendedName>
</protein>
<evidence type="ECO:0000256" key="3">
    <source>
        <dbReference type="ARBA" id="ARBA00022833"/>
    </source>
</evidence>
<proteinExistence type="predicted"/>
<gene>
    <name evidence="5" type="ORF">BU16DRAFT_557680</name>
</gene>
<dbReference type="OrthoDB" id="3734019at2759"/>
<dbReference type="SUPFAM" id="SSF56112">
    <property type="entry name" value="Protein kinase-like (PK-like)"/>
    <property type="match status" value="1"/>
</dbReference>
<evidence type="ECO:0000313" key="6">
    <source>
        <dbReference type="Proteomes" id="UP000799750"/>
    </source>
</evidence>
<reference evidence="5" key="1">
    <citation type="journal article" date="2020" name="Stud. Mycol.">
        <title>101 Dothideomycetes genomes: a test case for predicting lifestyles and emergence of pathogens.</title>
        <authorList>
            <person name="Haridas S."/>
            <person name="Albert R."/>
            <person name="Binder M."/>
            <person name="Bloem J."/>
            <person name="Labutti K."/>
            <person name="Salamov A."/>
            <person name="Andreopoulos B."/>
            <person name="Baker S."/>
            <person name="Barry K."/>
            <person name="Bills G."/>
            <person name="Bluhm B."/>
            <person name="Cannon C."/>
            <person name="Castanera R."/>
            <person name="Culley D."/>
            <person name="Daum C."/>
            <person name="Ezra D."/>
            <person name="Gonzalez J."/>
            <person name="Henrissat B."/>
            <person name="Kuo A."/>
            <person name="Liang C."/>
            <person name="Lipzen A."/>
            <person name="Lutzoni F."/>
            <person name="Magnuson J."/>
            <person name="Mondo S."/>
            <person name="Nolan M."/>
            <person name="Ohm R."/>
            <person name="Pangilinan J."/>
            <person name="Park H.-J."/>
            <person name="Ramirez L."/>
            <person name="Alfaro M."/>
            <person name="Sun H."/>
            <person name="Tritt A."/>
            <person name="Yoshinaga Y."/>
            <person name="Zwiers L.-H."/>
            <person name="Turgeon B."/>
            <person name="Goodwin S."/>
            <person name="Spatafora J."/>
            <person name="Crous P."/>
            <person name="Grigoriev I."/>
        </authorList>
    </citation>
    <scope>NUCLEOTIDE SEQUENCE</scope>
    <source>
        <strain evidence="5">CBS 269.34</strain>
    </source>
</reference>